<protein>
    <submittedName>
        <fullName evidence="2">Uncharacterized protein</fullName>
    </submittedName>
</protein>
<gene>
    <name evidence="2" type="ORF">GCM10023262_11840</name>
</gene>
<organism evidence="2 3">
    <name type="scientific">Bartonella pachyuromydis</name>
    <dbReference type="NCBI Taxonomy" id="931097"/>
    <lineage>
        <taxon>Bacteria</taxon>
        <taxon>Pseudomonadati</taxon>
        <taxon>Pseudomonadota</taxon>
        <taxon>Alphaproteobacteria</taxon>
        <taxon>Hyphomicrobiales</taxon>
        <taxon>Bartonellaceae</taxon>
        <taxon>Bartonella</taxon>
    </lineage>
</organism>
<keyword evidence="1" id="KW-0812">Transmembrane</keyword>
<evidence type="ECO:0000256" key="1">
    <source>
        <dbReference type="SAM" id="Phobius"/>
    </source>
</evidence>
<evidence type="ECO:0000313" key="2">
    <source>
        <dbReference type="EMBL" id="GAA4664698.1"/>
    </source>
</evidence>
<dbReference type="RefSeq" id="WP_345119207.1">
    <property type="nucleotide sequence ID" value="NZ_BAABJA010000007.1"/>
</dbReference>
<keyword evidence="1" id="KW-0472">Membrane</keyword>
<sequence length="58" mass="6691">MTASFITLTVLSGLCWVIVSLSIALPILLLYYMFIKRARLYCKAKRELKRVLQERDAA</sequence>
<accession>A0ABP8VHW8</accession>
<name>A0ABP8VHW8_9HYPH</name>
<dbReference type="Proteomes" id="UP001501699">
    <property type="component" value="Unassembled WGS sequence"/>
</dbReference>
<reference evidence="3" key="1">
    <citation type="journal article" date="2019" name="Int. J. Syst. Evol. Microbiol.">
        <title>The Global Catalogue of Microorganisms (GCM) 10K type strain sequencing project: providing services to taxonomists for standard genome sequencing and annotation.</title>
        <authorList>
            <consortium name="The Broad Institute Genomics Platform"/>
            <consortium name="The Broad Institute Genome Sequencing Center for Infectious Disease"/>
            <person name="Wu L."/>
            <person name="Ma J."/>
        </authorList>
    </citation>
    <scope>NUCLEOTIDE SEQUENCE [LARGE SCALE GENOMIC DNA]</scope>
    <source>
        <strain evidence="3">JCM 17714</strain>
    </source>
</reference>
<feature type="transmembrane region" description="Helical" evidence="1">
    <location>
        <begin position="6"/>
        <end position="35"/>
    </location>
</feature>
<keyword evidence="3" id="KW-1185">Reference proteome</keyword>
<keyword evidence="1" id="KW-1133">Transmembrane helix</keyword>
<comment type="caution">
    <text evidence="2">The sequence shown here is derived from an EMBL/GenBank/DDBJ whole genome shotgun (WGS) entry which is preliminary data.</text>
</comment>
<evidence type="ECO:0000313" key="3">
    <source>
        <dbReference type="Proteomes" id="UP001501699"/>
    </source>
</evidence>
<dbReference type="EMBL" id="BAABJA010000007">
    <property type="protein sequence ID" value="GAA4664698.1"/>
    <property type="molecule type" value="Genomic_DNA"/>
</dbReference>
<proteinExistence type="predicted"/>